<sequence length="69" mass="7460">MRVVVDLGIEIEGTSMIGILRMVAALSPFQPAKSATLSLCVGNRRRLEFLTVAAADWRPSLSVLETADD</sequence>
<protein>
    <submittedName>
        <fullName evidence="1">Uncharacterized protein</fullName>
    </submittedName>
</protein>
<dbReference type="Proteomes" id="UP001055879">
    <property type="component" value="Linkage Group LG18"/>
</dbReference>
<reference evidence="1 2" key="2">
    <citation type="journal article" date="2022" name="Mol. Ecol. Resour.">
        <title>The genomes of chicory, endive, great burdock and yacon provide insights into Asteraceae paleo-polyploidization history and plant inulin production.</title>
        <authorList>
            <person name="Fan W."/>
            <person name="Wang S."/>
            <person name="Wang H."/>
            <person name="Wang A."/>
            <person name="Jiang F."/>
            <person name="Liu H."/>
            <person name="Zhao H."/>
            <person name="Xu D."/>
            <person name="Zhang Y."/>
        </authorList>
    </citation>
    <scope>NUCLEOTIDE SEQUENCE [LARGE SCALE GENOMIC DNA]</scope>
    <source>
        <strain evidence="2">cv. Niubang</strain>
    </source>
</reference>
<reference evidence="2" key="1">
    <citation type="journal article" date="2022" name="Mol. Ecol. Resour.">
        <title>The genomes of chicory, endive, great burdock and yacon provide insights into Asteraceae palaeo-polyploidization history and plant inulin production.</title>
        <authorList>
            <person name="Fan W."/>
            <person name="Wang S."/>
            <person name="Wang H."/>
            <person name="Wang A."/>
            <person name="Jiang F."/>
            <person name="Liu H."/>
            <person name="Zhao H."/>
            <person name="Xu D."/>
            <person name="Zhang Y."/>
        </authorList>
    </citation>
    <scope>NUCLEOTIDE SEQUENCE [LARGE SCALE GENOMIC DNA]</scope>
    <source>
        <strain evidence="2">cv. Niubang</strain>
    </source>
</reference>
<comment type="caution">
    <text evidence="1">The sequence shown here is derived from an EMBL/GenBank/DDBJ whole genome shotgun (WGS) entry which is preliminary data.</text>
</comment>
<keyword evidence="2" id="KW-1185">Reference proteome</keyword>
<organism evidence="1 2">
    <name type="scientific">Arctium lappa</name>
    <name type="common">Greater burdock</name>
    <name type="synonym">Lappa major</name>
    <dbReference type="NCBI Taxonomy" id="4217"/>
    <lineage>
        <taxon>Eukaryota</taxon>
        <taxon>Viridiplantae</taxon>
        <taxon>Streptophyta</taxon>
        <taxon>Embryophyta</taxon>
        <taxon>Tracheophyta</taxon>
        <taxon>Spermatophyta</taxon>
        <taxon>Magnoliopsida</taxon>
        <taxon>eudicotyledons</taxon>
        <taxon>Gunneridae</taxon>
        <taxon>Pentapetalae</taxon>
        <taxon>asterids</taxon>
        <taxon>campanulids</taxon>
        <taxon>Asterales</taxon>
        <taxon>Asteraceae</taxon>
        <taxon>Carduoideae</taxon>
        <taxon>Cardueae</taxon>
        <taxon>Arctiinae</taxon>
        <taxon>Arctium</taxon>
    </lineage>
</organism>
<evidence type="ECO:0000313" key="2">
    <source>
        <dbReference type="Proteomes" id="UP001055879"/>
    </source>
</evidence>
<gene>
    <name evidence="1" type="ORF">L6452_44028</name>
</gene>
<dbReference type="EMBL" id="CM042064">
    <property type="protein sequence ID" value="KAI3665403.1"/>
    <property type="molecule type" value="Genomic_DNA"/>
</dbReference>
<name>A0ACB8XF37_ARCLA</name>
<proteinExistence type="predicted"/>
<evidence type="ECO:0000313" key="1">
    <source>
        <dbReference type="EMBL" id="KAI3665403.1"/>
    </source>
</evidence>
<accession>A0ACB8XF37</accession>